<feature type="compositionally biased region" description="Low complexity" evidence="1">
    <location>
        <begin position="82"/>
        <end position="96"/>
    </location>
</feature>
<dbReference type="GeneID" id="54546603"/>
<proteinExistence type="predicted"/>
<gene>
    <name evidence="2" type="ORF">EI97DRAFT_171923</name>
</gene>
<feature type="compositionally biased region" description="Basic residues" evidence="1">
    <location>
        <begin position="97"/>
        <end position="112"/>
    </location>
</feature>
<dbReference type="Proteomes" id="UP000800097">
    <property type="component" value="Unassembled WGS sequence"/>
</dbReference>
<dbReference type="EMBL" id="ML986486">
    <property type="protein sequence ID" value="KAF2279298.1"/>
    <property type="molecule type" value="Genomic_DNA"/>
</dbReference>
<keyword evidence="3" id="KW-1185">Reference proteome</keyword>
<feature type="region of interest" description="Disordered" evidence="1">
    <location>
        <begin position="1"/>
        <end position="42"/>
    </location>
</feature>
<protein>
    <submittedName>
        <fullName evidence="2">Uncharacterized protein</fullName>
    </submittedName>
</protein>
<name>A0A6A6JTZ0_WESOR</name>
<organism evidence="2 3">
    <name type="scientific">Westerdykella ornata</name>
    <dbReference type="NCBI Taxonomy" id="318751"/>
    <lineage>
        <taxon>Eukaryota</taxon>
        <taxon>Fungi</taxon>
        <taxon>Dikarya</taxon>
        <taxon>Ascomycota</taxon>
        <taxon>Pezizomycotina</taxon>
        <taxon>Dothideomycetes</taxon>
        <taxon>Pleosporomycetidae</taxon>
        <taxon>Pleosporales</taxon>
        <taxon>Sporormiaceae</taxon>
        <taxon>Westerdykella</taxon>
    </lineage>
</organism>
<reference evidence="2" key="1">
    <citation type="journal article" date="2020" name="Stud. Mycol.">
        <title>101 Dothideomycetes genomes: a test case for predicting lifestyles and emergence of pathogens.</title>
        <authorList>
            <person name="Haridas S."/>
            <person name="Albert R."/>
            <person name="Binder M."/>
            <person name="Bloem J."/>
            <person name="Labutti K."/>
            <person name="Salamov A."/>
            <person name="Andreopoulos B."/>
            <person name="Baker S."/>
            <person name="Barry K."/>
            <person name="Bills G."/>
            <person name="Bluhm B."/>
            <person name="Cannon C."/>
            <person name="Castanera R."/>
            <person name="Culley D."/>
            <person name="Daum C."/>
            <person name="Ezra D."/>
            <person name="Gonzalez J."/>
            <person name="Henrissat B."/>
            <person name="Kuo A."/>
            <person name="Liang C."/>
            <person name="Lipzen A."/>
            <person name="Lutzoni F."/>
            <person name="Magnuson J."/>
            <person name="Mondo S."/>
            <person name="Nolan M."/>
            <person name="Ohm R."/>
            <person name="Pangilinan J."/>
            <person name="Park H.-J."/>
            <person name="Ramirez L."/>
            <person name="Alfaro M."/>
            <person name="Sun H."/>
            <person name="Tritt A."/>
            <person name="Yoshinaga Y."/>
            <person name="Zwiers L.-H."/>
            <person name="Turgeon B."/>
            <person name="Goodwin S."/>
            <person name="Spatafora J."/>
            <person name="Crous P."/>
            <person name="Grigoriev I."/>
        </authorList>
    </citation>
    <scope>NUCLEOTIDE SEQUENCE</scope>
    <source>
        <strain evidence="2">CBS 379.55</strain>
    </source>
</reference>
<dbReference type="AlphaFoldDB" id="A0A6A6JTZ0"/>
<evidence type="ECO:0000256" key="1">
    <source>
        <dbReference type="SAM" id="MobiDB-lite"/>
    </source>
</evidence>
<dbReference type="RefSeq" id="XP_033656837.1">
    <property type="nucleotide sequence ID" value="XM_033793428.1"/>
</dbReference>
<feature type="region of interest" description="Disordered" evidence="1">
    <location>
        <begin position="80"/>
        <end position="135"/>
    </location>
</feature>
<feature type="compositionally biased region" description="Polar residues" evidence="1">
    <location>
        <begin position="1"/>
        <end position="10"/>
    </location>
</feature>
<evidence type="ECO:0000313" key="3">
    <source>
        <dbReference type="Proteomes" id="UP000800097"/>
    </source>
</evidence>
<evidence type="ECO:0000313" key="2">
    <source>
        <dbReference type="EMBL" id="KAF2279298.1"/>
    </source>
</evidence>
<accession>A0A6A6JTZ0</accession>
<sequence>MYFTIHPQNNTDKKENPAPSSHIPHSINQLSPSTTSTTSAKLHRQVRTYQDRPMASLDHQHHEHVRPASAENNTPFMSAAKTQTQTQTQTGTGTKNPNHKPKRKCKCRHRSQPFKSSHSTSATPHPHTPPHLPPTRLATISMRGSTWVRVRVRGFGRAIYTSRDRVGREEGSTGVGGVNRRAV</sequence>
<feature type="compositionally biased region" description="Low complexity" evidence="1">
    <location>
        <begin position="116"/>
        <end position="125"/>
    </location>
</feature>
<feature type="compositionally biased region" description="Polar residues" evidence="1">
    <location>
        <begin position="26"/>
        <end position="40"/>
    </location>
</feature>